<evidence type="ECO:0000259" key="1">
    <source>
        <dbReference type="Pfam" id="PF13449"/>
    </source>
</evidence>
<protein>
    <recommendedName>
        <fullName evidence="1">Phytase-like domain-containing protein</fullName>
    </recommendedName>
</protein>
<keyword evidence="3" id="KW-1185">Reference proteome</keyword>
<dbReference type="EMBL" id="CZDF01000148">
    <property type="protein sequence ID" value="CUR32063.1"/>
    <property type="molecule type" value="Genomic_DNA"/>
</dbReference>
<dbReference type="InterPro" id="IPR027372">
    <property type="entry name" value="Phytase-like_dom"/>
</dbReference>
<evidence type="ECO:0000313" key="2">
    <source>
        <dbReference type="EMBL" id="CUR32063.1"/>
    </source>
</evidence>
<dbReference type="SUPFAM" id="SSF63825">
    <property type="entry name" value="YWTD domain"/>
    <property type="match status" value="1"/>
</dbReference>
<dbReference type="STRING" id="671072.PL9214430035"/>
<sequence>MRILLSCLLLISTLISFLIFSTSSVAISTVIDLIGQVTLPTGLLYNNTEVGGLSGITYNPEQQVYYAISDDPSDKNKARFYTLKIDLSSGYLSETGVSVVGATTLLTETGKPFPKNSLDPEGIAFFKNSVFIASEGNLYQNISPFIQEFSRDGKILRSLPIPEKFFDGNGNQNQGVRSNLAFESLTVTPDKAYLFTANENALIQDGGIANLDQKSPCRILRYNLQTNQPDREFLYITDPLANSSFIAEQYNRQGLVDLLAIDESHLISLERSFSLGLGYTIKLFLVSLEKADTIQDLPSLKATNSEIIPAEKTLLLNLSRLNIAVDNIEGLTWGSPLPEAGRSLILISDNNFTTLQTTQIIALRLNHLTVVSPSGL</sequence>
<accession>A0A1J1LHR3</accession>
<dbReference type="Proteomes" id="UP000184315">
    <property type="component" value="Unassembled WGS sequence"/>
</dbReference>
<dbReference type="PANTHER" id="PTHR37957">
    <property type="entry name" value="BLR7070 PROTEIN"/>
    <property type="match status" value="1"/>
</dbReference>
<dbReference type="OrthoDB" id="292013at2"/>
<feature type="domain" description="Phytase-like" evidence="1">
    <location>
        <begin position="48"/>
        <end position="352"/>
    </location>
</feature>
<reference evidence="3" key="1">
    <citation type="submission" date="2015-10" db="EMBL/GenBank/DDBJ databases">
        <authorList>
            <person name="Regsiter A."/>
            <person name="william w."/>
        </authorList>
    </citation>
    <scope>NUCLEOTIDE SEQUENCE [LARGE SCALE GENOMIC DNA]</scope>
</reference>
<gene>
    <name evidence="2" type="ORF">PL9214430035</name>
</gene>
<evidence type="ECO:0000313" key="3">
    <source>
        <dbReference type="Proteomes" id="UP000184315"/>
    </source>
</evidence>
<dbReference type="Pfam" id="PF13449">
    <property type="entry name" value="Phytase-like"/>
    <property type="match status" value="1"/>
</dbReference>
<dbReference type="PANTHER" id="PTHR37957:SF1">
    <property type="entry name" value="PHYTASE-LIKE DOMAIN-CONTAINING PROTEIN"/>
    <property type="match status" value="1"/>
</dbReference>
<proteinExistence type="predicted"/>
<organism evidence="2 3">
    <name type="scientific">Planktothrix tepida PCC 9214</name>
    <dbReference type="NCBI Taxonomy" id="671072"/>
    <lineage>
        <taxon>Bacteria</taxon>
        <taxon>Bacillati</taxon>
        <taxon>Cyanobacteriota</taxon>
        <taxon>Cyanophyceae</taxon>
        <taxon>Oscillatoriophycideae</taxon>
        <taxon>Oscillatoriales</taxon>
        <taxon>Microcoleaceae</taxon>
        <taxon>Planktothrix</taxon>
    </lineage>
</organism>
<name>A0A1J1LHR3_9CYAN</name>
<dbReference type="AlphaFoldDB" id="A0A1J1LHR3"/>
<dbReference type="RefSeq" id="WP_072718829.1">
    <property type="nucleotide sequence ID" value="NZ_LN889796.1"/>
</dbReference>